<name>A0A068UWZ1_COFCA</name>
<dbReference type="STRING" id="49390.A0A068UWZ1"/>
<feature type="region of interest" description="Disordered" evidence="5">
    <location>
        <begin position="202"/>
        <end position="228"/>
    </location>
</feature>
<evidence type="ECO:0000256" key="4">
    <source>
        <dbReference type="ARBA" id="ARBA00023242"/>
    </source>
</evidence>
<dbReference type="GO" id="GO:0003677">
    <property type="term" value="F:DNA binding"/>
    <property type="evidence" value="ECO:0007669"/>
    <property type="project" value="UniProtKB-KW"/>
</dbReference>
<feature type="compositionally biased region" description="Polar residues" evidence="5">
    <location>
        <begin position="146"/>
        <end position="157"/>
    </location>
</feature>
<dbReference type="InterPro" id="IPR001005">
    <property type="entry name" value="SANT/Myb"/>
</dbReference>
<evidence type="ECO:0000313" key="8">
    <source>
        <dbReference type="EMBL" id="CDP13060.1"/>
    </source>
</evidence>
<dbReference type="Pfam" id="PF00249">
    <property type="entry name" value="Myb_DNA-binding"/>
    <property type="match status" value="2"/>
</dbReference>
<dbReference type="CDD" id="cd00167">
    <property type="entry name" value="SANT"/>
    <property type="match status" value="2"/>
</dbReference>
<dbReference type="PROSITE" id="PS51294">
    <property type="entry name" value="HTH_MYB"/>
    <property type="match status" value="2"/>
</dbReference>
<proteinExistence type="predicted"/>
<feature type="region of interest" description="Disordered" evidence="5">
    <location>
        <begin position="124"/>
        <end position="166"/>
    </location>
</feature>
<reference evidence="9" key="1">
    <citation type="journal article" date="2014" name="Science">
        <title>The coffee genome provides insight into the convergent evolution of caffeine biosynthesis.</title>
        <authorList>
            <person name="Denoeud F."/>
            <person name="Carretero-Paulet L."/>
            <person name="Dereeper A."/>
            <person name="Droc G."/>
            <person name="Guyot R."/>
            <person name="Pietrella M."/>
            <person name="Zheng C."/>
            <person name="Alberti A."/>
            <person name="Anthony F."/>
            <person name="Aprea G."/>
            <person name="Aury J.M."/>
            <person name="Bento P."/>
            <person name="Bernard M."/>
            <person name="Bocs S."/>
            <person name="Campa C."/>
            <person name="Cenci A."/>
            <person name="Combes M.C."/>
            <person name="Crouzillat D."/>
            <person name="Da Silva C."/>
            <person name="Daddiego L."/>
            <person name="De Bellis F."/>
            <person name="Dussert S."/>
            <person name="Garsmeur O."/>
            <person name="Gayraud T."/>
            <person name="Guignon V."/>
            <person name="Jahn K."/>
            <person name="Jamilloux V."/>
            <person name="Joet T."/>
            <person name="Labadie K."/>
            <person name="Lan T."/>
            <person name="Leclercq J."/>
            <person name="Lepelley M."/>
            <person name="Leroy T."/>
            <person name="Li L.T."/>
            <person name="Librado P."/>
            <person name="Lopez L."/>
            <person name="Munoz A."/>
            <person name="Noel B."/>
            <person name="Pallavicini A."/>
            <person name="Perrotta G."/>
            <person name="Poncet V."/>
            <person name="Pot D."/>
            <person name="Priyono X."/>
            <person name="Rigoreau M."/>
            <person name="Rouard M."/>
            <person name="Rozas J."/>
            <person name="Tranchant-Dubreuil C."/>
            <person name="VanBuren R."/>
            <person name="Zhang Q."/>
            <person name="Andrade A.C."/>
            <person name="Argout X."/>
            <person name="Bertrand B."/>
            <person name="de Kochko A."/>
            <person name="Graziosi G."/>
            <person name="Henry R.J."/>
            <person name="Jayarama X."/>
            <person name="Ming R."/>
            <person name="Nagai C."/>
            <person name="Rounsley S."/>
            <person name="Sankoff D."/>
            <person name="Giuliano G."/>
            <person name="Albert V.A."/>
            <person name="Wincker P."/>
            <person name="Lashermes P."/>
        </authorList>
    </citation>
    <scope>NUCLEOTIDE SEQUENCE [LARGE SCALE GENOMIC DNA]</scope>
    <source>
        <strain evidence="9">cv. DH200-94</strain>
    </source>
</reference>
<feature type="compositionally biased region" description="Basic and acidic residues" evidence="5">
    <location>
        <begin position="204"/>
        <end position="221"/>
    </location>
</feature>
<dbReference type="EMBL" id="HG739156">
    <property type="protein sequence ID" value="CDP13060.1"/>
    <property type="molecule type" value="Genomic_DNA"/>
</dbReference>
<dbReference type="PANTHER" id="PTHR47999">
    <property type="entry name" value="TRANSCRIPTION FACTOR MYB8-RELATED-RELATED"/>
    <property type="match status" value="1"/>
</dbReference>
<dbReference type="AlphaFoldDB" id="A0A068UWZ1"/>
<comment type="subcellular location">
    <subcellularLocation>
        <location evidence="1">Nucleus</location>
    </subcellularLocation>
</comment>
<dbReference type="InterPro" id="IPR017930">
    <property type="entry name" value="Myb_dom"/>
</dbReference>
<evidence type="ECO:0000256" key="1">
    <source>
        <dbReference type="ARBA" id="ARBA00004123"/>
    </source>
</evidence>
<feature type="domain" description="Myb-like" evidence="6">
    <location>
        <begin position="62"/>
        <end position="118"/>
    </location>
</feature>
<evidence type="ECO:0000256" key="5">
    <source>
        <dbReference type="SAM" id="MobiDB-lite"/>
    </source>
</evidence>
<keyword evidence="3" id="KW-0238">DNA-binding</keyword>
<dbReference type="Gramene" id="CDP13060">
    <property type="protein sequence ID" value="CDP13060"/>
    <property type="gene ID" value="GSCOC_T00037821001"/>
</dbReference>
<dbReference type="GO" id="GO:0005634">
    <property type="term" value="C:nucleus"/>
    <property type="evidence" value="ECO:0007669"/>
    <property type="project" value="UniProtKB-SubCell"/>
</dbReference>
<dbReference type="SUPFAM" id="SSF46689">
    <property type="entry name" value="Homeodomain-like"/>
    <property type="match status" value="1"/>
</dbReference>
<dbReference type="PhylomeDB" id="A0A068UWZ1"/>
<dbReference type="Proteomes" id="UP000295252">
    <property type="component" value="Chromosome X"/>
</dbReference>
<evidence type="ECO:0000313" key="9">
    <source>
        <dbReference type="Proteomes" id="UP000295252"/>
    </source>
</evidence>
<protein>
    <submittedName>
        <fullName evidence="8">Uncharacterized protein</fullName>
    </submittedName>
</protein>
<dbReference type="PANTHER" id="PTHR47999:SF96">
    <property type="entry name" value="TRANSCRIPTION REPRESSOR MYB6-LIKE"/>
    <property type="match status" value="1"/>
</dbReference>
<feature type="domain" description="HTH myb-type" evidence="7">
    <location>
        <begin position="66"/>
        <end position="122"/>
    </location>
</feature>
<dbReference type="PROSITE" id="PS50090">
    <property type="entry name" value="MYB_LIKE"/>
    <property type="match status" value="2"/>
</dbReference>
<dbReference type="InterPro" id="IPR015495">
    <property type="entry name" value="Myb_TF_plants"/>
</dbReference>
<evidence type="ECO:0000259" key="6">
    <source>
        <dbReference type="PROSITE" id="PS50090"/>
    </source>
</evidence>
<dbReference type="InParanoid" id="A0A068UWZ1"/>
<feature type="domain" description="HTH myb-type" evidence="7">
    <location>
        <begin position="9"/>
        <end position="65"/>
    </location>
</feature>
<accession>A0A068UWZ1</accession>
<evidence type="ECO:0000256" key="2">
    <source>
        <dbReference type="ARBA" id="ARBA00022737"/>
    </source>
</evidence>
<dbReference type="Gene3D" id="1.10.10.60">
    <property type="entry name" value="Homeodomain-like"/>
    <property type="match status" value="2"/>
</dbReference>
<dbReference type="FunFam" id="1.10.10.60:FF:000001">
    <property type="entry name" value="MYB-related transcription factor"/>
    <property type="match status" value="1"/>
</dbReference>
<dbReference type="InterPro" id="IPR009057">
    <property type="entry name" value="Homeodomain-like_sf"/>
</dbReference>
<feature type="domain" description="Myb-like" evidence="6">
    <location>
        <begin position="9"/>
        <end position="61"/>
    </location>
</feature>
<sequence length="323" mass="35611">MGRTPCCAKEGLKKGAWSPSEDRMLIDYIKSHGQGKWRSLPKRAGLKRCGKSCRLRWLNYLRPDIKRGNITDDEEDLIIRLHKLLGNRPVHTHSWSLIAGRLPGRTDNEIKNFWNTNLAKKIGGPQHLAAEPSSSTTRSRAAPALQNPTSTHQPSNTEKLEGSPTHVVRTKARRLTKGFINPDLQTSCTQQQPGIIMAPSGAAAKDDFSEARTTDKSEKVGPDPASGAFSGKGGYYSSDFVMDFEMDDDFLSDFLNKDFVGFEQDFPQVLANGTCVETNGEANDFSPNCCPKPLSQVDRNDHGDLGSMPTLLDTALAWLNEGH</sequence>
<gene>
    <name evidence="8" type="ORF">GSCOC_T00037821001</name>
</gene>
<keyword evidence="2" id="KW-0677">Repeat</keyword>
<keyword evidence="4" id="KW-0539">Nucleus</keyword>
<dbReference type="SMART" id="SM00717">
    <property type="entry name" value="SANT"/>
    <property type="match status" value="2"/>
</dbReference>
<evidence type="ECO:0000259" key="7">
    <source>
        <dbReference type="PROSITE" id="PS51294"/>
    </source>
</evidence>
<feature type="compositionally biased region" description="Low complexity" evidence="5">
    <location>
        <begin position="129"/>
        <end position="144"/>
    </location>
</feature>
<keyword evidence="9" id="KW-1185">Reference proteome</keyword>
<evidence type="ECO:0000256" key="3">
    <source>
        <dbReference type="ARBA" id="ARBA00023125"/>
    </source>
</evidence>
<organism evidence="8 9">
    <name type="scientific">Coffea canephora</name>
    <name type="common">Robusta coffee</name>
    <dbReference type="NCBI Taxonomy" id="49390"/>
    <lineage>
        <taxon>Eukaryota</taxon>
        <taxon>Viridiplantae</taxon>
        <taxon>Streptophyta</taxon>
        <taxon>Embryophyta</taxon>
        <taxon>Tracheophyta</taxon>
        <taxon>Spermatophyta</taxon>
        <taxon>Magnoliopsida</taxon>
        <taxon>eudicotyledons</taxon>
        <taxon>Gunneridae</taxon>
        <taxon>Pentapetalae</taxon>
        <taxon>asterids</taxon>
        <taxon>lamiids</taxon>
        <taxon>Gentianales</taxon>
        <taxon>Rubiaceae</taxon>
        <taxon>Ixoroideae</taxon>
        <taxon>Gardenieae complex</taxon>
        <taxon>Bertiereae - Coffeeae clade</taxon>
        <taxon>Coffeeae</taxon>
        <taxon>Coffea</taxon>
    </lineage>
</organism>